<gene>
    <name evidence="3" type="ORF">ACFFK0_05545</name>
</gene>
<keyword evidence="4" id="KW-1185">Reference proteome</keyword>
<dbReference type="SUPFAM" id="SSF51735">
    <property type="entry name" value="NAD(P)-binding Rossmann-fold domains"/>
    <property type="match status" value="1"/>
</dbReference>
<proteinExistence type="predicted"/>
<name>A0ABV6DGZ1_9BACL</name>
<dbReference type="Gene3D" id="3.40.50.720">
    <property type="entry name" value="NAD(P)-binding Rossmann-like Domain"/>
    <property type="match status" value="1"/>
</dbReference>
<dbReference type="EMBL" id="JBHLWN010000024">
    <property type="protein sequence ID" value="MFC0211919.1"/>
    <property type="molecule type" value="Genomic_DNA"/>
</dbReference>
<protein>
    <submittedName>
        <fullName evidence="3">NADPH-dependent F420 reductase</fullName>
    </submittedName>
</protein>
<evidence type="ECO:0000259" key="2">
    <source>
        <dbReference type="Pfam" id="PF03807"/>
    </source>
</evidence>
<dbReference type="InterPro" id="IPR028939">
    <property type="entry name" value="P5C_Rdtase_cat_N"/>
</dbReference>
<comment type="caution">
    <text evidence="3">The sequence shown here is derived from an EMBL/GenBank/DDBJ whole genome shotgun (WGS) entry which is preliminary data.</text>
</comment>
<dbReference type="PANTHER" id="PTHR14239">
    <property type="entry name" value="DUDULIN-RELATED"/>
    <property type="match status" value="1"/>
</dbReference>
<accession>A0ABV6DGZ1</accession>
<organism evidence="3 4">
    <name type="scientific">Paenibacillus chartarius</name>
    <dbReference type="NCBI Taxonomy" id="747481"/>
    <lineage>
        <taxon>Bacteria</taxon>
        <taxon>Bacillati</taxon>
        <taxon>Bacillota</taxon>
        <taxon>Bacilli</taxon>
        <taxon>Bacillales</taxon>
        <taxon>Paenibacillaceae</taxon>
        <taxon>Paenibacillus</taxon>
    </lineage>
</organism>
<dbReference type="Pfam" id="PF03807">
    <property type="entry name" value="F420_oxidored"/>
    <property type="match status" value="1"/>
</dbReference>
<evidence type="ECO:0000313" key="3">
    <source>
        <dbReference type="EMBL" id="MFC0211919.1"/>
    </source>
</evidence>
<evidence type="ECO:0000256" key="1">
    <source>
        <dbReference type="ARBA" id="ARBA00023002"/>
    </source>
</evidence>
<dbReference type="InterPro" id="IPR036291">
    <property type="entry name" value="NAD(P)-bd_dom_sf"/>
</dbReference>
<dbReference type="Proteomes" id="UP001589776">
    <property type="component" value="Unassembled WGS sequence"/>
</dbReference>
<sequence>MKISILGTGRMGKGFVHMLSSQMPLLWGSRTPAKAEQITAENGYANVTAVTYEEAIASSDVILHTLWFRDMLPWAAANQERLASKIIVDPSNPFTVDFSGFELDWGQSAAEELQRILPDSKVVGAFKNTFFKVLEQPVHHGLMSDVYVTSDDEDAKRTVMNVLERLPFRVMDGGALANNRTIERMTLFERELALRGGHYPYVSFRLFGDEGTERD</sequence>
<feature type="domain" description="Pyrroline-5-carboxylate reductase catalytic N-terminal" evidence="2">
    <location>
        <begin position="2"/>
        <end position="93"/>
    </location>
</feature>
<keyword evidence="1" id="KW-0560">Oxidoreductase</keyword>
<dbReference type="InterPro" id="IPR051267">
    <property type="entry name" value="STEAP_metalloreductase"/>
</dbReference>
<dbReference type="RefSeq" id="WP_377468952.1">
    <property type="nucleotide sequence ID" value="NZ_JBHLWN010000024.1"/>
</dbReference>
<evidence type="ECO:0000313" key="4">
    <source>
        <dbReference type="Proteomes" id="UP001589776"/>
    </source>
</evidence>
<reference evidence="3 4" key="1">
    <citation type="submission" date="2024-09" db="EMBL/GenBank/DDBJ databases">
        <authorList>
            <person name="Sun Q."/>
            <person name="Mori K."/>
        </authorList>
    </citation>
    <scope>NUCLEOTIDE SEQUENCE [LARGE SCALE GENOMIC DNA]</scope>
    <source>
        <strain evidence="3 4">CCM 7759</strain>
    </source>
</reference>